<dbReference type="EMBL" id="JTDY01000231">
    <property type="protein sequence ID" value="KOB78164.1"/>
    <property type="molecule type" value="Genomic_DNA"/>
</dbReference>
<evidence type="ECO:0000256" key="6">
    <source>
        <dbReference type="ARBA" id="ARBA00022989"/>
    </source>
</evidence>
<dbReference type="Pfam" id="PF02019">
    <property type="entry name" value="WIF"/>
    <property type="match status" value="1"/>
</dbReference>
<evidence type="ECO:0000256" key="9">
    <source>
        <dbReference type="ARBA" id="ARBA00023180"/>
    </source>
</evidence>
<feature type="non-terminal residue" evidence="13">
    <location>
        <position position="500"/>
    </location>
</feature>
<dbReference type="STRING" id="104452.A0A0L7LS08"/>
<dbReference type="GO" id="GO:0007409">
    <property type="term" value="P:axonogenesis"/>
    <property type="evidence" value="ECO:0007669"/>
    <property type="project" value="TreeGrafter"/>
</dbReference>
<reference evidence="13 14" key="1">
    <citation type="journal article" date="2015" name="Genome Biol. Evol.">
        <title>The genome of winter moth (Operophtera brumata) provides a genomic perspective on sexual dimorphism and phenology.</title>
        <authorList>
            <person name="Derks M.F."/>
            <person name="Smit S."/>
            <person name="Salis L."/>
            <person name="Schijlen E."/>
            <person name="Bossers A."/>
            <person name="Mateman C."/>
            <person name="Pijl A.S."/>
            <person name="de Ridder D."/>
            <person name="Groenen M.A."/>
            <person name="Visser M.E."/>
            <person name="Megens H.J."/>
        </authorList>
    </citation>
    <scope>NUCLEOTIDE SEQUENCE [LARGE SCALE GENOMIC DNA]</scope>
    <source>
        <strain evidence="13">WM2013NL</strain>
        <tissue evidence="13">Head and thorax</tissue>
    </source>
</reference>
<dbReference type="Proteomes" id="UP000037510">
    <property type="component" value="Unassembled WGS sequence"/>
</dbReference>
<dbReference type="GO" id="GO:0004672">
    <property type="term" value="F:protein kinase activity"/>
    <property type="evidence" value="ECO:0007669"/>
    <property type="project" value="InterPro"/>
</dbReference>
<name>A0A0L7LS08_OPEBR</name>
<feature type="domain" description="Protein kinase" evidence="11">
    <location>
        <begin position="229"/>
        <end position="496"/>
    </location>
</feature>
<evidence type="ECO:0000256" key="10">
    <source>
        <dbReference type="SAM" id="Phobius"/>
    </source>
</evidence>
<keyword evidence="7 10" id="KW-0472">Membrane</keyword>
<proteinExistence type="predicted"/>
<comment type="caution">
    <text evidence="13">The sequence shown here is derived from an EMBL/GenBank/DDBJ whole genome shotgun (WGS) entry which is preliminary data.</text>
</comment>
<dbReference type="InterPro" id="IPR003306">
    <property type="entry name" value="WIF"/>
</dbReference>
<dbReference type="PROSITE" id="PS50814">
    <property type="entry name" value="WIF"/>
    <property type="match status" value="1"/>
</dbReference>
<protein>
    <submittedName>
        <fullName evidence="13">Putative tyrosine-protein kinase drl</fullName>
    </submittedName>
</protein>
<dbReference type="GO" id="GO:0051897">
    <property type="term" value="P:positive regulation of phosphatidylinositol 3-kinase/protein kinase B signal transduction"/>
    <property type="evidence" value="ECO:0007669"/>
    <property type="project" value="TreeGrafter"/>
</dbReference>
<evidence type="ECO:0000256" key="3">
    <source>
        <dbReference type="ARBA" id="ARBA00022729"/>
    </source>
</evidence>
<dbReference type="Pfam" id="PF07714">
    <property type="entry name" value="PK_Tyr_Ser-Thr"/>
    <property type="match status" value="1"/>
</dbReference>
<comment type="subcellular location">
    <subcellularLocation>
        <location evidence="1">Cell membrane</location>
        <topology evidence="1">Single-pass membrane protein</topology>
    </subcellularLocation>
</comment>
<feature type="transmembrane region" description="Helical" evidence="10">
    <location>
        <begin position="140"/>
        <end position="162"/>
    </location>
</feature>
<evidence type="ECO:0000256" key="8">
    <source>
        <dbReference type="ARBA" id="ARBA00023170"/>
    </source>
</evidence>
<feature type="domain" description="WIF" evidence="12">
    <location>
        <begin position="1"/>
        <end position="117"/>
    </location>
</feature>
<dbReference type="InterPro" id="IPR008266">
    <property type="entry name" value="Tyr_kinase_AS"/>
</dbReference>
<keyword evidence="3" id="KW-0732">Signal</keyword>
<dbReference type="PRINTS" id="PR00109">
    <property type="entry name" value="TYRKINASE"/>
</dbReference>
<dbReference type="PROSITE" id="PS00109">
    <property type="entry name" value="PROTEIN_KINASE_TYR"/>
    <property type="match status" value="1"/>
</dbReference>
<dbReference type="InterPro" id="IPR001245">
    <property type="entry name" value="Ser-Thr/Tyr_kinase_cat_dom"/>
</dbReference>
<dbReference type="GO" id="GO:0005524">
    <property type="term" value="F:ATP binding"/>
    <property type="evidence" value="ECO:0007669"/>
    <property type="project" value="UniProtKB-KW"/>
</dbReference>
<sequence>LTAELFYVREGQINFYALNFEVPVPATIGELHFTWQSLTRKPLPYTLRVDIPTKQNAMHQPTFNISSEGYVPTEPQIWRVDLPCTRMAAAEVQVNISLNISTGSSSTLLHFRRKKICLKEAPRPAVRVDSVPHASTSADIFYAGAGCAGAALLIAAVAAAACRARARKLRRARSDEQDAHAFLPDSSCKSAASYTSYRRPTSIPAAAAEERARDLQQRIAELTIQRCRVRLRSVAMEGTFGRVYRGTYADEEAREQEVLVKTVAEHASQVQVSLLLQEGCMLYGLNHERVLSVLGVSIEDQTAPFLLYPWSGTWRNLKQFLLSCRGVTVGGAAGAAPPPPLTTQLVVRMALHALDGLAYLHSQHVLHKDVAARNCLVDENLRVMIADNALSRDLFPADYHCLGDNENRPIKWLALEALSKRQFSPAADVWALGVLLWELTTLAHQPYAEVDPFEVAAYLRDGYRFAVMAYCWAMSPDDRPTLQQLQIFLRDFHTQLTRFV</sequence>
<dbReference type="GO" id="GO:0010976">
    <property type="term" value="P:positive regulation of neuron projection development"/>
    <property type="evidence" value="ECO:0007669"/>
    <property type="project" value="TreeGrafter"/>
</dbReference>
<organism evidence="13 14">
    <name type="scientific">Operophtera brumata</name>
    <name type="common">Winter moth</name>
    <name type="synonym">Phalaena brumata</name>
    <dbReference type="NCBI Taxonomy" id="104452"/>
    <lineage>
        <taxon>Eukaryota</taxon>
        <taxon>Metazoa</taxon>
        <taxon>Ecdysozoa</taxon>
        <taxon>Arthropoda</taxon>
        <taxon>Hexapoda</taxon>
        <taxon>Insecta</taxon>
        <taxon>Pterygota</taxon>
        <taxon>Neoptera</taxon>
        <taxon>Endopterygota</taxon>
        <taxon>Lepidoptera</taxon>
        <taxon>Glossata</taxon>
        <taxon>Ditrysia</taxon>
        <taxon>Geometroidea</taxon>
        <taxon>Geometridae</taxon>
        <taxon>Larentiinae</taxon>
        <taxon>Operophtera</taxon>
    </lineage>
</organism>
<keyword evidence="8" id="KW-0675">Receptor</keyword>
<keyword evidence="9" id="KW-0325">Glycoprotein</keyword>
<evidence type="ECO:0000256" key="4">
    <source>
        <dbReference type="ARBA" id="ARBA00022741"/>
    </source>
</evidence>
<dbReference type="Gene3D" id="3.30.200.20">
    <property type="entry name" value="Phosphorylase Kinase, domain 1"/>
    <property type="match status" value="1"/>
</dbReference>
<dbReference type="SMART" id="SM00469">
    <property type="entry name" value="WIF"/>
    <property type="match status" value="1"/>
</dbReference>
<dbReference type="GO" id="GO:0043235">
    <property type="term" value="C:receptor complex"/>
    <property type="evidence" value="ECO:0007669"/>
    <property type="project" value="TreeGrafter"/>
</dbReference>
<evidence type="ECO:0000313" key="14">
    <source>
        <dbReference type="Proteomes" id="UP000037510"/>
    </source>
</evidence>
<keyword evidence="13" id="KW-0418">Kinase</keyword>
<dbReference type="InterPro" id="IPR011009">
    <property type="entry name" value="Kinase-like_dom_sf"/>
</dbReference>
<evidence type="ECO:0000259" key="12">
    <source>
        <dbReference type="PROSITE" id="PS50814"/>
    </source>
</evidence>
<evidence type="ECO:0000313" key="13">
    <source>
        <dbReference type="EMBL" id="KOB78164.1"/>
    </source>
</evidence>
<evidence type="ECO:0000256" key="5">
    <source>
        <dbReference type="ARBA" id="ARBA00022840"/>
    </source>
</evidence>
<keyword evidence="6 10" id="KW-1133">Transmembrane helix</keyword>
<keyword evidence="13" id="KW-0808">Transferase</keyword>
<dbReference type="Gene3D" id="1.10.510.10">
    <property type="entry name" value="Transferase(Phosphotransferase) domain 1"/>
    <property type="match status" value="1"/>
</dbReference>
<dbReference type="SUPFAM" id="SSF56112">
    <property type="entry name" value="Protein kinase-like (PK-like)"/>
    <property type="match status" value="1"/>
</dbReference>
<keyword evidence="2 10" id="KW-0812">Transmembrane</keyword>
<dbReference type="Gene3D" id="2.60.40.2170">
    <property type="entry name" value="Wnt, WIF domain"/>
    <property type="match status" value="1"/>
</dbReference>
<dbReference type="InterPro" id="IPR050122">
    <property type="entry name" value="RTK"/>
</dbReference>
<evidence type="ECO:0000256" key="7">
    <source>
        <dbReference type="ARBA" id="ARBA00023136"/>
    </source>
</evidence>
<dbReference type="GO" id="GO:0007169">
    <property type="term" value="P:cell surface receptor protein tyrosine kinase signaling pathway"/>
    <property type="evidence" value="ECO:0007669"/>
    <property type="project" value="TreeGrafter"/>
</dbReference>
<dbReference type="InterPro" id="IPR000719">
    <property type="entry name" value="Prot_kinase_dom"/>
</dbReference>
<keyword evidence="14" id="KW-1185">Reference proteome</keyword>
<dbReference type="PROSITE" id="PS50011">
    <property type="entry name" value="PROTEIN_KINASE_DOM"/>
    <property type="match status" value="1"/>
</dbReference>
<dbReference type="PANTHER" id="PTHR24416">
    <property type="entry name" value="TYROSINE-PROTEIN KINASE RECEPTOR"/>
    <property type="match status" value="1"/>
</dbReference>
<dbReference type="InterPro" id="IPR038677">
    <property type="entry name" value="WIF_sf"/>
</dbReference>
<accession>A0A0L7LS08</accession>
<dbReference type="FunFam" id="3.30.200.20:FF:000502">
    <property type="entry name" value="Tyrosine-protein kinase Drl"/>
    <property type="match status" value="1"/>
</dbReference>
<dbReference type="GO" id="GO:0005886">
    <property type="term" value="C:plasma membrane"/>
    <property type="evidence" value="ECO:0007669"/>
    <property type="project" value="UniProtKB-SubCell"/>
</dbReference>
<evidence type="ECO:0000256" key="2">
    <source>
        <dbReference type="ARBA" id="ARBA00022692"/>
    </source>
</evidence>
<dbReference type="AlphaFoldDB" id="A0A0L7LS08"/>
<evidence type="ECO:0000256" key="1">
    <source>
        <dbReference type="ARBA" id="ARBA00004162"/>
    </source>
</evidence>
<evidence type="ECO:0000259" key="11">
    <source>
        <dbReference type="PROSITE" id="PS50011"/>
    </source>
</evidence>
<keyword evidence="4" id="KW-0547">Nucleotide-binding</keyword>
<gene>
    <name evidence="13" type="ORF">OBRU01_02871</name>
</gene>
<keyword evidence="5" id="KW-0067">ATP-binding</keyword>
<feature type="non-terminal residue" evidence="13">
    <location>
        <position position="1"/>
    </location>
</feature>
<dbReference type="PANTHER" id="PTHR24416:SF349">
    <property type="entry name" value="TYROSINE-PROTEIN KINASE RYK"/>
    <property type="match status" value="1"/>
</dbReference>